<name>K0YKA9_9ACTN</name>
<evidence type="ECO:0000313" key="3">
    <source>
        <dbReference type="EMBL" id="EJZ83668.1"/>
    </source>
</evidence>
<dbReference type="EMBL" id="ADMD01000007">
    <property type="protein sequence ID" value="EJZ83668.1"/>
    <property type="molecule type" value="Genomic_DNA"/>
</dbReference>
<sequence>MDASVISGVVLPIVFIVVGVALVWALVELIMVLRRTRTTVETMEAEITPILKDVREITESVKPAADKVDPLVERVSLAVDAANLEIMRLDGILENVNEITETAASAANAVDAVANTPLRLVNTATEKLRDAFSGRRVSDESAYLADAQESGAGKAVPSASGEDCAQTAAENAAAEQPRAAHDEGASVEPLQACEQNASQDGASCPDAAKSESGEAGAQEKYFTYGSKQE</sequence>
<dbReference type="AlphaFoldDB" id="K0YKA9"/>
<dbReference type="PATRIC" id="fig|742818.3.peg.1249"/>
<dbReference type="InParanoid" id="K0YKA9"/>
<keyword evidence="4" id="KW-1185">Reference proteome</keyword>
<feature type="transmembrane region" description="Helical" evidence="2">
    <location>
        <begin position="6"/>
        <end position="27"/>
    </location>
</feature>
<dbReference type="HOGENOM" id="CLU_080082_0_0_11"/>
<evidence type="ECO:0008006" key="5">
    <source>
        <dbReference type="Google" id="ProtNLM"/>
    </source>
</evidence>
<dbReference type="Proteomes" id="UP000006069">
    <property type="component" value="Unassembled WGS sequence"/>
</dbReference>
<comment type="caution">
    <text evidence="3">The sequence shown here is derived from an EMBL/GenBank/DDBJ whole genome shotgun (WGS) entry which is preliminary data.</text>
</comment>
<protein>
    <recommendedName>
        <fullName evidence="5">DUF948 domain-containing protein</fullName>
    </recommendedName>
</protein>
<organism evidence="3 4">
    <name type="scientific">Slackia piriformis YIT 12062</name>
    <dbReference type="NCBI Taxonomy" id="742818"/>
    <lineage>
        <taxon>Bacteria</taxon>
        <taxon>Bacillati</taxon>
        <taxon>Actinomycetota</taxon>
        <taxon>Coriobacteriia</taxon>
        <taxon>Eggerthellales</taxon>
        <taxon>Eggerthellaceae</taxon>
        <taxon>Slackia</taxon>
    </lineage>
</organism>
<dbReference type="RefSeq" id="WP_009139387.1">
    <property type="nucleotide sequence ID" value="NZ_JH815198.1"/>
</dbReference>
<feature type="region of interest" description="Disordered" evidence="1">
    <location>
        <begin position="148"/>
        <end position="229"/>
    </location>
</feature>
<keyword evidence="2" id="KW-0472">Membrane</keyword>
<dbReference type="OrthoDB" id="3174412at2"/>
<proteinExistence type="predicted"/>
<accession>K0YKA9</accession>
<dbReference type="eggNOG" id="COG4768">
    <property type="taxonomic scope" value="Bacteria"/>
</dbReference>
<keyword evidence="2" id="KW-0812">Transmembrane</keyword>
<reference evidence="3 4" key="1">
    <citation type="submission" date="2012-08" db="EMBL/GenBank/DDBJ databases">
        <title>The Genome Sequence of Slackia piriformis YIT 12062.</title>
        <authorList>
            <consortium name="The Broad Institute Genome Sequencing Platform"/>
            <person name="Earl A."/>
            <person name="Ward D."/>
            <person name="Feldgarden M."/>
            <person name="Gevers D."/>
            <person name="Morotomi M."/>
            <person name="Walker B."/>
            <person name="Young S.K."/>
            <person name="Zeng Q."/>
            <person name="Gargeya S."/>
            <person name="Fitzgerald M."/>
            <person name="Haas B."/>
            <person name="Abouelleil A."/>
            <person name="Alvarado L."/>
            <person name="Arachchi H.M."/>
            <person name="Berlin A.M."/>
            <person name="Chapman S.B."/>
            <person name="Goldberg J."/>
            <person name="Griggs A."/>
            <person name="Gujja S."/>
            <person name="Hansen M."/>
            <person name="Howarth C."/>
            <person name="Imamovic A."/>
            <person name="Larimer J."/>
            <person name="McCowen C."/>
            <person name="Montmayeur A."/>
            <person name="Murphy C."/>
            <person name="Neiman D."/>
            <person name="Pearson M."/>
            <person name="Priest M."/>
            <person name="Roberts A."/>
            <person name="Saif S."/>
            <person name="Shea T."/>
            <person name="Sisk P."/>
            <person name="Sykes S."/>
            <person name="Wortman J."/>
            <person name="Nusbaum C."/>
            <person name="Birren B."/>
        </authorList>
    </citation>
    <scope>NUCLEOTIDE SEQUENCE [LARGE SCALE GENOMIC DNA]</scope>
    <source>
        <strain evidence="3 4">YIT 12062</strain>
    </source>
</reference>
<feature type="compositionally biased region" description="Low complexity" evidence="1">
    <location>
        <begin position="165"/>
        <end position="177"/>
    </location>
</feature>
<gene>
    <name evidence="3" type="ORF">HMPREF9451_01188</name>
</gene>
<evidence type="ECO:0000256" key="2">
    <source>
        <dbReference type="SAM" id="Phobius"/>
    </source>
</evidence>
<evidence type="ECO:0000256" key="1">
    <source>
        <dbReference type="SAM" id="MobiDB-lite"/>
    </source>
</evidence>
<evidence type="ECO:0000313" key="4">
    <source>
        <dbReference type="Proteomes" id="UP000006069"/>
    </source>
</evidence>
<keyword evidence="2" id="KW-1133">Transmembrane helix</keyword>